<dbReference type="GO" id="GO:0005886">
    <property type="term" value="C:plasma membrane"/>
    <property type="evidence" value="ECO:0007669"/>
    <property type="project" value="TreeGrafter"/>
</dbReference>
<name>A0A365TLC5_9GAMM</name>
<feature type="transmembrane region" description="Helical" evidence="4">
    <location>
        <begin position="76"/>
        <end position="98"/>
    </location>
</feature>
<evidence type="ECO:0000256" key="2">
    <source>
        <dbReference type="ARBA" id="ARBA00022989"/>
    </source>
</evidence>
<gene>
    <name evidence="6" type="ORF">DQ400_18220</name>
</gene>
<comment type="caution">
    <text evidence="6">The sequence shown here is derived from an EMBL/GenBank/DDBJ whole genome shotgun (WGS) entry which is preliminary data.</text>
</comment>
<evidence type="ECO:0000313" key="7">
    <source>
        <dbReference type="Proteomes" id="UP000252204"/>
    </source>
</evidence>
<feature type="transmembrane region" description="Helical" evidence="4">
    <location>
        <begin position="12"/>
        <end position="31"/>
    </location>
</feature>
<keyword evidence="1 4" id="KW-0812">Transmembrane</keyword>
<evidence type="ECO:0000256" key="4">
    <source>
        <dbReference type="SAM" id="Phobius"/>
    </source>
</evidence>
<dbReference type="RefSeq" id="WP_113271088.1">
    <property type="nucleotide sequence ID" value="NZ_QNTU01000018.1"/>
</dbReference>
<feature type="domain" description="Major facilitator superfamily (MFS) profile" evidence="5">
    <location>
        <begin position="201"/>
        <end position="434"/>
    </location>
</feature>
<feature type="transmembrane region" description="Helical" evidence="4">
    <location>
        <begin position="133"/>
        <end position="152"/>
    </location>
</feature>
<evidence type="ECO:0000256" key="1">
    <source>
        <dbReference type="ARBA" id="ARBA00022692"/>
    </source>
</evidence>
<sequence length="434" mass="46971">MRSLAMLKPVKSILYSVALLLLGNGLLNTLLTLRGTEEGFSSAVLGMIMSGYFIGFIGGTWVSGRLIRRMGHIRTFGFCASVCASVALLHLVFINPWVWLPLRMVYGLSFITLITVIESWLNSQAASHERGRIFAVYMVVNLGALATAQQLLRLSSPQGFLLFVIIAILISWALLPITLTRRVQPKMSERPKSSLRALLGFAPLAVASAALSGLAMGAFWSMTPVYAAQLGFDIAGVGLVMSVAIIGGALLQIPIGRFSDKHDRPRVMTWVVLLAALIAACMPFAPTHEALLGLYFLWGGLAFSLYPLAVAQLIDQLHPDEIVAGSADMLVMHGAGCAVAPIAAGSLMTAVGSQGLPVYIACVFALLGMYAIYRRRRVTALVTHTAHFEPMVQSSAKVLELIFDDTQGDLFNDPSFYEEHERERLKSILTSSKG</sequence>
<accession>A0A365TLC5</accession>
<feature type="transmembrane region" description="Helical" evidence="4">
    <location>
        <begin position="234"/>
        <end position="255"/>
    </location>
</feature>
<dbReference type="PANTHER" id="PTHR23521:SF3">
    <property type="entry name" value="MFS TRANSPORTER"/>
    <property type="match status" value="1"/>
</dbReference>
<keyword evidence="2 4" id="KW-1133">Transmembrane helix</keyword>
<proteinExistence type="predicted"/>
<dbReference type="Proteomes" id="UP000252204">
    <property type="component" value="Unassembled WGS sequence"/>
</dbReference>
<feature type="transmembrane region" description="Helical" evidence="4">
    <location>
        <begin position="43"/>
        <end position="64"/>
    </location>
</feature>
<protein>
    <submittedName>
        <fullName evidence="6">MFS transporter</fullName>
    </submittedName>
</protein>
<feature type="transmembrane region" description="Helical" evidence="4">
    <location>
        <begin position="158"/>
        <end position="177"/>
    </location>
</feature>
<dbReference type="Pfam" id="PF07690">
    <property type="entry name" value="MFS_1"/>
    <property type="match status" value="1"/>
</dbReference>
<feature type="transmembrane region" description="Helical" evidence="4">
    <location>
        <begin position="322"/>
        <end position="344"/>
    </location>
</feature>
<dbReference type="InterPro" id="IPR036259">
    <property type="entry name" value="MFS_trans_sf"/>
</dbReference>
<dbReference type="InterPro" id="IPR011701">
    <property type="entry name" value="MFS"/>
</dbReference>
<feature type="transmembrane region" description="Helical" evidence="4">
    <location>
        <begin position="198"/>
        <end position="222"/>
    </location>
</feature>
<dbReference type="GO" id="GO:0022857">
    <property type="term" value="F:transmembrane transporter activity"/>
    <property type="evidence" value="ECO:0007669"/>
    <property type="project" value="InterPro"/>
</dbReference>
<dbReference type="InterPro" id="IPR020846">
    <property type="entry name" value="MFS_dom"/>
</dbReference>
<feature type="transmembrane region" description="Helical" evidence="4">
    <location>
        <begin position="291"/>
        <end position="310"/>
    </location>
</feature>
<dbReference type="PROSITE" id="PS50850">
    <property type="entry name" value="MFS"/>
    <property type="match status" value="1"/>
</dbReference>
<organism evidence="6 7">
    <name type="scientific">Vreelandella sulfidaeris</name>
    <dbReference type="NCBI Taxonomy" id="115553"/>
    <lineage>
        <taxon>Bacteria</taxon>
        <taxon>Pseudomonadati</taxon>
        <taxon>Pseudomonadota</taxon>
        <taxon>Gammaproteobacteria</taxon>
        <taxon>Oceanospirillales</taxon>
        <taxon>Halomonadaceae</taxon>
        <taxon>Vreelandella</taxon>
    </lineage>
</organism>
<dbReference type="InterPro" id="IPR047200">
    <property type="entry name" value="MFS_YcaD-like"/>
</dbReference>
<feature type="transmembrane region" description="Helical" evidence="4">
    <location>
        <begin position="356"/>
        <end position="373"/>
    </location>
</feature>
<keyword evidence="3 4" id="KW-0472">Membrane</keyword>
<dbReference type="SUPFAM" id="SSF103473">
    <property type="entry name" value="MFS general substrate transporter"/>
    <property type="match status" value="1"/>
</dbReference>
<evidence type="ECO:0000256" key="3">
    <source>
        <dbReference type="ARBA" id="ARBA00023136"/>
    </source>
</evidence>
<evidence type="ECO:0000313" key="6">
    <source>
        <dbReference type="EMBL" id="RBI65413.1"/>
    </source>
</evidence>
<reference evidence="7" key="1">
    <citation type="submission" date="2018-06" db="EMBL/GenBank/DDBJ databases">
        <title>Whole genome sequencing of four bacterial strains from South Shetland trench revealing bio-synthetic gene clusters.</title>
        <authorList>
            <person name="Abdel-Mageed W.M."/>
            <person name="Lehri B."/>
            <person name="Jarmusch S."/>
            <person name="Miranda K."/>
            <person name="Goodfellow M."/>
            <person name="Jaspars M."/>
            <person name="Karlyshev A.V."/>
        </authorList>
    </citation>
    <scope>NUCLEOTIDE SEQUENCE [LARGE SCALE GENOMIC DNA]</scope>
    <source>
        <strain evidence="7">SST4</strain>
    </source>
</reference>
<feature type="transmembrane region" description="Helical" evidence="4">
    <location>
        <begin position="267"/>
        <end position="285"/>
    </location>
</feature>
<keyword evidence="7" id="KW-1185">Reference proteome</keyword>
<dbReference type="OrthoDB" id="9810614at2"/>
<dbReference type="PANTHER" id="PTHR23521">
    <property type="entry name" value="TRANSPORTER MFS SUPERFAMILY"/>
    <property type="match status" value="1"/>
</dbReference>
<dbReference type="EMBL" id="QNTU01000018">
    <property type="protein sequence ID" value="RBI65413.1"/>
    <property type="molecule type" value="Genomic_DNA"/>
</dbReference>
<dbReference type="AlphaFoldDB" id="A0A365TLC5"/>
<dbReference type="Gene3D" id="1.20.1250.20">
    <property type="entry name" value="MFS general substrate transporter like domains"/>
    <property type="match status" value="2"/>
</dbReference>
<dbReference type="CDD" id="cd17477">
    <property type="entry name" value="MFS_YcaD_like"/>
    <property type="match status" value="1"/>
</dbReference>
<feature type="transmembrane region" description="Helical" evidence="4">
    <location>
        <begin position="104"/>
        <end position="121"/>
    </location>
</feature>
<evidence type="ECO:0000259" key="5">
    <source>
        <dbReference type="PROSITE" id="PS50850"/>
    </source>
</evidence>